<dbReference type="EMBL" id="JBHMCT010000013">
    <property type="protein sequence ID" value="MFB9556915.1"/>
    <property type="molecule type" value="Genomic_DNA"/>
</dbReference>
<keyword evidence="8" id="KW-1185">Reference proteome</keyword>
<proteinExistence type="predicted"/>
<dbReference type="InterPro" id="IPR050109">
    <property type="entry name" value="HTH-type_TetR-like_transc_reg"/>
</dbReference>
<accession>A0ABV5QTQ6</accession>
<dbReference type="InterPro" id="IPR001647">
    <property type="entry name" value="HTH_TetR"/>
</dbReference>
<sequence>MPKLWNETIEEHRSAVRDATLDATAALVAEHGLMSVTMSRIAQEAGIGRATLYKYFPDVESVLIAWHERQVIHHLEQLEAVRDRITDPGERLQAVLETYALISYERHGHHGADVAGLLHQGPVITQAHQRLLELVRNLVAEGAASGVLRADVAADELAAYCLHALGAAAGLPSKAAVRRLVEVTLAGLRPADRPSGDGTSATWDGAGHGDGHHPRHGSH</sequence>
<keyword evidence="3" id="KW-0804">Transcription</keyword>
<dbReference type="PANTHER" id="PTHR30055">
    <property type="entry name" value="HTH-TYPE TRANSCRIPTIONAL REGULATOR RUTR"/>
    <property type="match status" value="1"/>
</dbReference>
<dbReference type="RefSeq" id="WP_345484639.1">
    <property type="nucleotide sequence ID" value="NZ_BAAAWU010000001.1"/>
</dbReference>
<evidence type="ECO:0000259" key="6">
    <source>
        <dbReference type="PROSITE" id="PS50977"/>
    </source>
</evidence>
<evidence type="ECO:0000256" key="2">
    <source>
        <dbReference type="ARBA" id="ARBA00023125"/>
    </source>
</evidence>
<feature type="region of interest" description="Disordered" evidence="5">
    <location>
        <begin position="189"/>
        <end position="219"/>
    </location>
</feature>
<keyword evidence="2 4" id="KW-0238">DNA-binding</keyword>
<dbReference type="SUPFAM" id="SSF48498">
    <property type="entry name" value="Tetracyclin repressor-like, C-terminal domain"/>
    <property type="match status" value="1"/>
</dbReference>
<evidence type="ECO:0000256" key="4">
    <source>
        <dbReference type="PROSITE-ProRule" id="PRU00335"/>
    </source>
</evidence>
<reference evidence="7 8" key="1">
    <citation type="submission" date="2024-09" db="EMBL/GenBank/DDBJ databases">
        <authorList>
            <person name="Sun Q."/>
            <person name="Mori K."/>
        </authorList>
    </citation>
    <scope>NUCLEOTIDE SEQUENCE [LARGE SCALE GENOMIC DNA]</scope>
    <source>
        <strain evidence="7 8">JCM 4414</strain>
    </source>
</reference>
<dbReference type="SUPFAM" id="SSF46689">
    <property type="entry name" value="Homeodomain-like"/>
    <property type="match status" value="1"/>
</dbReference>
<dbReference type="Pfam" id="PF00440">
    <property type="entry name" value="TetR_N"/>
    <property type="match status" value="1"/>
</dbReference>
<dbReference type="PROSITE" id="PS50977">
    <property type="entry name" value="HTH_TETR_2"/>
    <property type="match status" value="1"/>
</dbReference>
<feature type="DNA-binding region" description="H-T-H motif" evidence="4">
    <location>
        <begin position="37"/>
        <end position="56"/>
    </location>
</feature>
<evidence type="ECO:0000256" key="5">
    <source>
        <dbReference type="SAM" id="MobiDB-lite"/>
    </source>
</evidence>
<evidence type="ECO:0000313" key="8">
    <source>
        <dbReference type="Proteomes" id="UP001589716"/>
    </source>
</evidence>
<dbReference type="Gene3D" id="1.10.357.10">
    <property type="entry name" value="Tetracycline Repressor, domain 2"/>
    <property type="match status" value="1"/>
</dbReference>
<dbReference type="InterPro" id="IPR036271">
    <property type="entry name" value="Tet_transcr_reg_TetR-rel_C_sf"/>
</dbReference>
<evidence type="ECO:0000256" key="1">
    <source>
        <dbReference type="ARBA" id="ARBA00023015"/>
    </source>
</evidence>
<feature type="domain" description="HTH tetR-type" evidence="6">
    <location>
        <begin position="14"/>
        <end position="74"/>
    </location>
</feature>
<dbReference type="Proteomes" id="UP001589716">
    <property type="component" value="Unassembled WGS sequence"/>
</dbReference>
<dbReference type="PRINTS" id="PR00455">
    <property type="entry name" value="HTHTETR"/>
</dbReference>
<dbReference type="Pfam" id="PF21597">
    <property type="entry name" value="TetR_C_43"/>
    <property type="match status" value="1"/>
</dbReference>
<protein>
    <submittedName>
        <fullName evidence="7">TetR/AcrR family transcriptional regulator</fullName>
    </submittedName>
</protein>
<organism evidence="7 8">
    <name type="scientific">Streptomyces roseoviridis</name>
    <dbReference type="NCBI Taxonomy" id="67361"/>
    <lineage>
        <taxon>Bacteria</taxon>
        <taxon>Bacillati</taxon>
        <taxon>Actinomycetota</taxon>
        <taxon>Actinomycetes</taxon>
        <taxon>Kitasatosporales</taxon>
        <taxon>Streptomycetaceae</taxon>
        <taxon>Streptomyces</taxon>
    </lineage>
</organism>
<dbReference type="PANTHER" id="PTHR30055:SF234">
    <property type="entry name" value="HTH-TYPE TRANSCRIPTIONAL REGULATOR BETI"/>
    <property type="match status" value="1"/>
</dbReference>
<comment type="caution">
    <text evidence="7">The sequence shown here is derived from an EMBL/GenBank/DDBJ whole genome shotgun (WGS) entry which is preliminary data.</text>
</comment>
<dbReference type="InterPro" id="IPR009057">
    <property type="entry name" value="Homeodomain-like_sf"/>
</dbReference>
<evidence type="ECO:0000256" key="3">
    <source>
        <dbReference type="ARBA" id="ARBA00023163"/>
    </source>
</evidence>
<name>A0ABV5QTQ6_9ACTN</name>
<dbReference type="InterPro" id="IPR049445">
    <property type="entry name" value="TetR_SbtR-like_C"/>
</dbReference>
<keyword evidence="1" id="KW-0805">Transcription regulation</keyword>
<evidence type="ECO:0000313" key="7">
    <source>
        <dbReference type="EMBL" id="MFB9556915.1"/>
    </source>
</evidence>
<gene>
    <name evidence="7" type="ORF">ACFFTP_22320</name>
</gene>